<dbReference type="InterPro" id="IPR017853">
    <property type="entry name" value="GH"/>
</dbReference>
<name>A0A6G4V376_9ACTN</name>
<dbReference type="SUPFAM" id="SSF51445">
    <property type="entry name" value="(Trans)glycosidases"/>
    <property type="match status" value="1"/>
</dbReference>
<gene>
    <name evidence="2" type="ORF">G5C60_12520</name>
</gene>
<comment type="caution">
    <text evidence="2">The sequence shown here is derived from an EMBL/GenBank/DDBJ whole genome shotgun (WGS) entry which is preliminary data.</text>
</comment>
<dbReference type="Proteomes" id="UP000472335">
    <property type="component" value="Unassembled WGS sequence"/>
</dbReference>
<dbReference type="AlphaFoldDB" id="A0A6G4V376"/>
<feature type="signal peptide" evidence="1">
    <location>
        <begin position="1"/>
        <end position="25"/>
    </location>
</feature>
<evidence type="ECO:0000313" key="3">
    <source>
        <dbReference type="Proteomes" id="UP000472335"/>
    </source>
</evidence>
<accession>A0A6G4V376</accession>
<dbReference type="InterPro" id="IPR006311">
    <property type="entry name" value="TAT_signal"/>
</dbReference>
<dbReference type="RefSeq" id="WP_165258173.1">
    <property type="nucleotide sequence ID" value="NZ_JAAKZY010000030.1"/>
</dbReference>
<keyword evidence="3" id="KW-1185">Reference proteome</keyword>
<protein>
    <recommendedName>
        <fullName evidence="4">Alpha-galactosidase</fullName>
    </recommendedName>
</protein>
<proteinExistence type="predicted"/>
<sequence length="708" mass="79573">MSPLSRRLFLGTASAAFLAAGTGSAAALSESIRRRARDWIFENDSLRATVTYEDGGIRLTGLLNKRARRDYLAAPSLLFAHELDGADTVRADDGGWRLGATTRQLITVRTKERSWRVGERVRIPLRRTGPRPFLVTLVFEIYDGDAGLRYFTLVRNEDTARELTLTRSTVIDLRLPDEPHTLHYVPNMKWFSTRGSLSTDPVGRSWPKKALTVYDTGDGWSMSPELNWKTQRGNGNYPTDYMLPPFAGINAWHEQDTVSVDTHPEALRLTLFPGEEFEYLAVNLTVFKGDVVDGKMADELHFRKRFKYHHTTTLFHQNDWDYRGGPGHELPAGYYYDTVIPQTKRAGLDMVMLDDYWNTTRDTIEPSDSMKKSITSLGTLSKTLKDNGLGFGLWFSLTGDGHLKGRDLADPAQLAYKRSQIETLLNDHGVTQHMIDLTEYWQNERTTAYSHPSDNVYRKAVLTRNMLNDLVTKNPQYLPKLTSELDIAPTQGDRNNGLLHIAYNGWNTSNGGVTGEDLSLRTALTAFGHLPMGSTYMNGGRMTGRMEDYYSYMAVRAVKFPQDPGDATKWPDAAVKLMGIFNAWRRRPEITALTDGQFLPVHLGQGWDTTDWDSSKGPYVWMWTDASRRTALLIATAAGTAQTAVDAKVRWLKDRTTYAVTDITIDDDGTQAHTAKGQLTGERLRTAGLPVDLSENTSKGKAFWLEAK</sequence>
<reference evidence="2 3" key="1">
    <citation type="submission" date="2020-02" db="EMBL/GenBank/DDBJ databases">
        <title>Whole-genome analyses of novel actinobacteria.</title>
        <authorList>
            <person name="Sahin N."/>
            <person name="Gencbay T."/>
        </authorList>
    </citation>
    <scope>NUCLEOTIDE SEQUENCE [LARGE SCALE GENOMIC DNA]</scope>
    <source>
        <strain evidence="2 3">HC44</strain>
    </source>
</reference>
<evidence type="ECO:0000256" key="1">
    <source>
        <dbReference type="SAM" id="SignalP"/>
    </source>
</evidence>
<dbReference type="EMBL" id="JAAKZY010000030">
    <property type="protein sequence ID" value="NGO08421.1"/>
    <property type="molecule type" value="Genomic_DNA"/>
</dbReference>
<feature type="chain" id="PRO_5026254418" description="Alpha-galactosidase" evidence="1">
    <location>
        <begin position="26"/>
        <end position="708"/>
    </location>
</feature>
<evidence type="ECO:0008006" key="4">
    <source>
        <dbReference type="Google" id="ProtNLM"/>
    </source>
</evidence>
<dbReference type="PROSITE" id="PS51318">
    <property type="entry name" value="TAT"/>
    <property type="match status" value="1"/>
</dbReference>
<organism evidence="2 3">
    <name type="scientific">Streptomyces scabichelini</name>
    <dbReference type="NCBI Taxonomy" id="2711217"/>
    <lineage>
        <taxon>Bacteria</taxon>
        <taxon>Bacillati</taxon>
        <taxon>Actinomycetota</taxon>
        <taxon>Actinomycetes</taxon>
        <taxon>Kitasatosporales</taxon>
        <taxon>Streptomycetaceae</taxon>
        <taxon>Streptomyces</taxon>
    </lineage>
</organism>
<keyword evidence="1" id="KW-0732">Signal</keyword>
<evidence type="ECO:0000313" key="2">
    <source>
        <dbReference type="EMBL" id="NGO08421.1"/>
    </source>
</evidence>